<organism evidence="2 3">
    <name type="scientific">Williamsia deligens</name>
    <dbReference type="NCBI Taxonomy" id="321325"/>
    <lineage>
        <taxon>Bacteria</taxon>
        <taxon>Bacillati</taxon>
        <taxon>Actinomycetota</taxon>
        <taxon>Actinomycetes</taxon>
        <taxon>Mycobacteriales</taxon>
        <taxon>Nocardiaceae</taxon>
        <taxon>Williamsia</taxon>
    </lineage>
</organism>
<evidence type="ECO:0000259" key="1">
    <source>
        <dbReference type="Pfam" id="PF07858"/>
    </source>
</evidence>
<dbReference type="GO" id="GO:0016787">
    <property type="term" value="F:hydrolase activity"/>
    <property type="evidence" value="ECO:0007669"/>
    <property type="project" value="UniProtKB-KW"/>
</dbReference>
<proteinExistence type="predicted"/>
<dbReference type="Pfam" id="PF07858">
    <property type="entry name" value="LEH"/>
    <property type="match status" value="1"/>
</dbReference>
<protein>
    <submittedName>
        <fullName evidence="2">Limonene-1,2-epoxide hydrolase family protein</fullName>
    </submittedName>
</protein>
<dbReference type="InterPro" id="IPR013100">
    <property type="entry name" value="LEH"/>
</dbReference>
<sequence>MSQVEVVDDFLHALARADLGRASELLDDDLLYQNVGLPSIRSARSTIALFRRFTRVGRFDVVVHRATGDEDGAVLNERTDLLAFGPFVMTFWVCGVFEVRDGRITLWRDYFDAVAMLAAAARGVLGVVVPPLRPALPDGRATSTGSVSPRRR</sequence>
<dbReference type="InterPro" id="IPR032710">
    <property type="entry name" value="NTF2-like_dom_sf"/>
</dbReference>
<keyword evidence="2" id="KW-0378">Hydrolase</keyword>
<dbReference type="EMBL" id="JBHTIL010000001">
    <property type="protein sequence ID" value="MFD0926038.1"/>
    <property type="molecule type" value="Genomic_DNA"/>
</dbReference>
<dbReference type="Gene3D" id="3.10.450.50">
    <property type="match status" value="1"/>
</dbReference>
<gene>
    <name evidence="2" type="ORF">ACFQ04_09840</name>
</gene>
<keyword evidence="3" id="KW-1185">Reference proteome</keyword>
<dbReference type="Proteomes" id="UP001597068">
    <property type="component" value="Unassembled WGS sequence"/>
</dbReference>
<reference evidence="3" key="1">
    <citation type="journal article" date="2019" name="Int. J. Syst. Evol. Microbiol.">
        <title>The Global Catalogue of Microorganisms (GCM) 10K type strain sequencing project: providing services to taxonomists for standard genome sequencing and annotation.</title>
        <authorList>
            <consortium name="The Broad Institute Genomics Platform"/>
            <consortium name="The Broad Institute Genome Sequencing Center for Infectious Disease"/>
            <person name="Wu L."/>
            <person name="Ma J."/>
        </authorList>
    </citation>
    <scope>NUCLEOTIDE SEQUENCE [LARGE SCALE GENOMIC DNA]</scope>
    <source>
        <strain evidence="3">CCUG 50873</strain>
    </source>
</reference>
<name>A0ABW3G788_9NOCA</name>
<comment type="caution">
    <text evidence="2">The sequence shown here is derived from an EMBL/GenBank/DDBJ whole genome shotgun (WGS) entry which is preliminary data.</text>
</comment>
<accession>A0ABW3G788</accession>
<evidence type="ECO:0000313" key="2">
    <source>
        <dbReference type="EMBL" id="MFD0926038.1"/>
    </source>
</evidence>
<dbReference type="RefSeq" id="WP_253646056.1">
    <property type="nucleotide sequence ID" value="NZ_BAAAMO010000002.1"/>
</dbReference>
<dbReference type="SUPFAM" id="SSF54427">
    <property type="entry name" value="NTF2-like"/>
    <property type="match status" value="1"/>
</dbReference>
<feature type="domain" description="Limonene-1,2-epoxide hydrolase" evidence="1">
    <location>
        <begin position="2"/>
        <end position="122"/>
    </location>
</feature>
<evidence type="ECO:0000313" key="3">
    <source>
        <dbReference type="Proteomes" id="UP001597068"/>
    </source>
</evidence>